<evidence type="ECO:0000313" key="3">
    <source>
        <dbReference type="Proteomes" id="UP000295621"/>
    </source>
</evidence>
<keyword evidence="3" id="KW-1185">Reference proteome</keyword>
<reference evidence="2 3" key="1">
    <citation type="submission" date="2019-02" db="EMBL/GenBank/DDBJ databases">
        <title>Draft genome sequences of novel Actinobacteria.</title>
        <authorList>
            <person name="Sahin N."/>
            <person name="Ay H."/>
            <person name="Saygin H."/>
        </authorList>
    </citation>
    <scope>NUCLEOTIDE SEQUENCE [LARGE SCALE GENOMIC DNA]</scope>
    <source>
        <strain evidence="2 3">KC603</strain>
    </source>
</reference>
<feature type="region of interest" description="Disordered" evidence="1">
    <location>
        <begin position="1"/>
        <end position="21"/>
    </location>
</feature>
<accession>A0A4R4RTU7</accession>
<dbReference type="AlphaFoldDB" id="A0A4R4RTU7"/>
<dbReference type="EMBL" id="SMKL01000013">
    <property type="protein sequence ID" value="TDC52739.1"/>
    <property type="molecule type" value="Genomic_DNA"/>
</dbReference>
<feature type="compositionally biased region" description="Pro residues" evidence="1">
    <location>
        <begin position="1"/>
        <end position="18"/>
    </location>
</feature>
<protein>
    <submittedName>
        <fullName evidence="2">Uncharacterized protein</fullName>
    </submittedName>
</protein>
<feature type="region of interest" description="Disordered" evidence="1">
    <location>
        <begin position="117"/>
        <end position="147"/>
    </location>
</feature>
<evidence type="ECO:0000313" key="2">
    <source>
        <dbReference type="EMBL" id="TDC52739.1"/>
    </source>
</evidence>
<sequence length="235" mass="23608">MSTPHPPEPSVSPEPATPPSRVRGRVIAGVVAVVAFAAGIAIGAVTQSEDEPEQPVAASTGTEDDGGSETAALEEQVAALQSRVDELTSERDGLQASVTELEAAAAAAAEAAAQATATQAATPAATQAPSPPATEETTPPGGEGTYTAGQFRFADVQVSDDGIGGFALRARVTNNGQAVAGALWTATLFLDGVVVATLNGSAQGFAAGATVTADFWSDDPFGDYDTVEFQVDGQF</sequence>
<proteinExistence type="predicted"/>
<comment type="caution">
    <text evidence="2">The sequence shown here is derived from an EMBL/GenBank/DDBJ whole genome shotgun (WGS) entry which is preliminary data.</text>
</comment>
<organism evidence="2 3">
    <name type="scientific">Jiangella ureilytica</name>
    <dbReference type="NCBI Taxonomy" id="2530374"/>
    <lineage>
        <taxon>Bacteria</taxon>
        <taxon>Bacillati</taxon>
        <taxon>Actinomycetota</taxon>
        <taxon>Actinomycetes</taxon>
        <taxon>Jiangellales</taxon>
        <taxon>Jiangellaceae</taxon>
        <taxon>Jiangella</taxon>
    </lineage>
</organism>
<dbReference type="RefSeq" id="WP_131980991.1">
    <property type="nucleotide sequence ID" value="NZ_SMKL01000013.1"/>
</dbReference>
<dbReference type="Proteomes" id="UP000295621">
    <property type="component" value="Unassembled WGS sequence"/>
</dbReference>
<evidence type="ECO:0000256" key="1">
    <source>
        <dbReference type="SAM" id="MobiDB-lite"/>
    </source>
</evidence>
<feature type="region of interest" description="Disordered" evidence="1">
    <location>
        <begin position="44"/>
        <end position="71"/>
    </location>
</feature>
<dbReference type="OrthoDB" id="5191875at2"/>
<name>A0A4R4RTU7_9ACTN</name>
<gene>
    <name evidence="2" type="ORF">E1212_07755</name>
</gene>